<dbReference type="Pfam" id="PF13458">
    <property type="entry name" value="Peripla_BP_6"/>
    <property type="match status" value="1"/>
</dbReference>
<feature type="chain" id="PRO_5024302331" evidence="5">
    <location>
        <begin position="39"/>
        <end position="548"/>
    </location>
</feature>
<protein>
    <submittedName>
        <fullName evidence="7">ABC transporter substrate-binding protein</fullName>
    </submittedName>
</protein>
<keyword evidence="3" id="KW-0029">Amino-acid transport</keyword>
<keyword evidence="3" id="KW-0813">Transport</keyword>
<evidence type="ECO:0000256" key="3">
    <source>
        <dbReference type="ARBA" id="ARBA00022970"/>
    </source>
</evidence>
<evidence type="ECO:0000256" key="5">
    <source>
        <dbReference type="SAM" id="SignalP"/>
    </source>
</evidence>
<dbReference type="GO" id="GO:0006865">
    <property type="term" value="P:amino acid transport"/>
    <property type="evidence" value="ECO:0007669"/>
    <property type="project" value="UniProtKB-KW"/>
</dbReference>
<dbReference type="Gene3D" id="3.40.50.2300">
    <property type="match status" value="2"/>
</dbReference>
<feature type="compositionally biased region" description="Low complexity" evidence="4">
    <location>
        <begin position="360"/>
        <end position="369"/>
    </location>
</feature>
<dbReference type="CDD" id="cd06339">
    <property type="entry name" value="PBP1_YraM_LppC_lipoprotein-like"/>
    <property type="match status" value="1"/>
</dbReference>
<feature type="compositionally biased region" description="Pro residues" evidence="4">
    <location>
        <begin position="512"/>
        <end position="524"/>
    </location>
</feature>
<evidence type="ECO:0000256" key="2">
    <source>
        <dbReference type="ARBA" id="ARBA00022729"/>
    </source>
</evidence>
<dbReference type="PANTHER" id="PTHR30483">
    <property type="entry name" value="LEUCINE-SPECIFIC-BINDING PROTEIN"/>
    <property type="match status" value="1"/>
</dbReference>
<organism evidence="7 8">
    <name type="scientific">Roseospira marina</name>
    <dbReference type="NCBI Taxonomy" id="140057"/>
    <lineage>
        <taxon>Bacteria</taxon>
        <taxon>Pseudomonadati</taxon>
        <taxon>Pseudomonadota</taxon>
        <taxon>Alphaproteobacteria</taxon>
        <taxon>Rhodospirillales</taxon>
        <taxon>Rhodospirillaceae</taxon>
        <taxon>Roseospira</taxon>
    </lineage>
</organism>
<evidence type="ECO:0000313" key="7">
    <source>
        <dbReference type="EMBL" id="KAA5606237.1"/>
    </source>
</evidence>
<dbReference type="Proteomes" id="UP000324065">
    <property type="component" value="Unassembled WGS sequence"/>
</dbReference>
<dbReference type="PANTHER" id="PTHR30483:SF6">
    <property type="entry name" value="PERIPLASMIC BINDING PROTEIN OF ABC TRANSPORTER FOR NATURAL AMINO ACIDS"/>
    <property type="match status" value="1"/>
</dbReference>
<feature type="region of interest" description="Disordered" evidence="4">
    <location>
        <begin position="40"/>
        <end position="67"/>
    </location>
</feature>
<keyword evidence="8" id="KW-1185">Reference proteome</keyword>
<evidence type="ECO:0000313" key="8">
    <source>
        <dbReference type="Proteomes" id="UP000324065"/>
    </source>
</evidence>
<dbReference type="SUPFAM" id="SSF53822">
    <property type="entry name" value="Periplasmic binding protein-like I"/>
    <property type="match status" value="1"/>
</dbReference>
<dbReference type="PROSITE" id="PS51257">
    <property type="entry name" value="PROKAR_LIPOPROTEIN"/>
    <property type="match status" value="1"/>
</dbReference>
<sequence length="548" mass="56122">MDGRRDMAGIRRTGWTRTVRSAAAALTASALLTACVTAQNTGGESATPSGRSEANAQRAQTPVRPTGPLNVALLVPLSGPQADTGQTLVTAARTAVTDAGPQGIHLTVHDTHGTPEGARAAADAALAGKADLVLGPLFSVAAQAVKPVLARAGVPALSFSNNRAVAGEGLYLLGHLPGQQTAALLDYAAAQGHGRVVVASPDTSYARMVAQATREHLARGTRGQLVDSRLFPADLDYDSQVDLVKELASMDPTAVVIPTAGIGLVGLSALFEYYDATPPKVRLLGTDLWEWPGAFAEGSLQGGWYVSTSTPPAWTEQQTGARVSGSGPMGTADAMDADGHDSAETDDGAATGSDTGGNGEDAAPAATAPEPEPESEPEAIRLFAGPGKLERLAMDAVALAQGWAKARYQVGAGSDPITRFLTDPAGFRGYTGLFRLTASGLNERGLHVLEITEDGPDMLRPAPVSFGMRGAPTRLVGPDVVARLPWLAAEYEALEPLDPMTGPTASSTAPATAPPSASPGPVAAPAPVSGTDTGCRWRGRVQVCGPTS</sequence>
<dbReference type="InterPro" id="IPR051010">
    <property type="entry name" value="BCAA_transport"/>
</dbReference>
<comment type="caution">
    <text evidence="7">The sequence shown here is derived from an EMBL/GenBank/DDBJ whole genome shotgun (WGS) entry which is preliminary data.</text>
</comment>
<reference evidence="7 8" key="1">
    <citation type="submission" date="2019-09" db="EMBL/GenBank/DDBJ databases">
        <title>Genome sequence of Roseospira marina, one of the more divergent members of the non-sulfur purple photosynthetic bacterial family, the Rhodospirillaceae.</title>
        <authorList>
            <person name="Meyer T."/>
            <person name="Kyndt J."/>
        </authorList>
    </citation>
    <scope>NUCLEOTIDE SEQUENCE [LARGE SCALE GENOMIC DNA]</scope>
    <source>
        <strain evidence="7 8">DSM 15113</strain>
    </source>
</reference>
<feature type="domain" description="Leucine-binding protein" evidence="6">
    <location>
        <begin position="68"/>
        <end position="314"/>
    </location>
</feature>
<comment type="similarity">
    <text evidence="1">Belongs to the leucine-binding protein family.</text>
</comment>
<feature type="region of interest" description="Disordered" evidence="4">
    <location>
        <begin position="498"/>
        <end position="548"/>
    </location>
</feature>
<feature type="compositionally biased region" description="Polar residues" evidence="4">
    <location>
        <begin position="40"/>
        <end position="60"/>
    </location>
</feature>
<dbReference type="OrthoDB" id="7210494at2"/>
<dbReference type="EMBL" id="VWPJ01000005">
    <property type="protein sequence ID" value="KAA5606237.1"/>
    <property type="molecule type" value="Genomic_DNA"/>
</dbReference>
<feature type="signal peptide" evidence="5">
    <location>
        <begin position="1"/>
        <end position="38"/>
    </location>
</feature>
<keyword evidence="2 5" id="KW-0732">Signal</keyword>
<evidence type="ECO:0000256" key="1">
    <source>
        <dbReference type="ARBA" id="ARBA00010062"/>
    </source>
</evidence>
<feature type="compositionally biased region" description="Low complexity" evidence="4">
    <location>
        <begin position="501"/>
        <end position="511"/>
    </location>
</feature>
<gene>
    <name evidence="7" type="ORF">F1188_07390</name>
</gene>
<feature type="region of interest" description="Disordered" evidence="4">
    <location>
        <begin position="307"/>
        <end position="377"/>
    </location>
</feature>
<dbReference type="AlphaFoldDB" id="A0A5M6IE44"/>
<proteinExistence type="inferred from homology"/>
<dbReference type="InterPro" id="IPR028081">
    <property type="entry name" value="Leu-bd"/>
</dbReference>
<name>A0A5M6IE44_9PROT</name>
<evidence type="ECO:0000256" key="4">
    <source>
        <dbReference type="SAM" id="MobiDB-lite"/>
    </source>
</evidence>
<evidence type="ECO:0000259" key="6">
    <source>
        <dbReference type="Pfam" id="PF13458"/>
    </source>
</evidence>
<accession>A0A5M6IE44</accession>
<dbReference type="InterPro" id="IPR028082">
    <property type="entry name" value="Peripla_BP_I"/>
</dbReference>
<feature type="compositionally biased region" description="Polar residues" evidence="4">
    <location>
        <begin position="307"/>
        <end position="321"/>
    </location>
</feature>